<keyword evidence="2" id="KW-0472">Membrane</keyword>
<feature type="compositionally biased region" description="Polar residues" evidence="1">
    <location>
        <begin position="84"/>
        <end position="94"/>
    </location>
</feature>
<dbReference type="OrthoDB" id="5189092at2"/>
<comment type="caution">
    <text evidence="3">The sequence shown here is derived from an EMBL/GenBank/DDBJ whole genome shotgun (WGS) entry which is preliminary data.</text>
</comment>
<dbReference type="RefSeq" id="WP_133980475.1">
    <property type="nucleotide sequence ID" value="NZ_SOCE01000001.1"/>
</dbReference>
<evidence type="ECO:0000313" key="3">
    <source>
        <dbReference type="EMBL" id="TDU90574.1"/>
    </source>
</evidence>
<feature type="region of interest" description="Disordered" evidence="1">
    <location>
        <begin position="43"/>
        <end position="99"/>
    </location>
</feature>
<dbReference type="AlphaFoldDB" id="A0A4R7TEI6"/>
<evidence type="ECO:0000256" key="2">
    <source>
        <dbReference type="SAM" id="Phobius"/>
    </source>
</evidence>
<feature type="compositionally biased region" description="Low complexity" evidence="1">
    <location>
        <begin position="66"/>
        <end position="76"/>
    </location>
</feature>
<name>A0A4R7TEI6_9ACTN</name>
<gene>
    <name evidence="3" type="ORF">EV138_4166</name>
</gene>
<evidence type="ECO:0000256" key="1">
    <source>
        <dbReference type="SAM" id="MobiDB-lite"/>
    </source>
</evidence>
<reference evidence="3 4" key="1">
    <citation type="submission" date="2019-03" db="EMBL/GenBank/DDBJ databases">
        <title>Genomic Encyclopedia of Type Strains, Phase III (KMG-III): the genomes of soil and plant-associated and newly described type strains.</title>
        <authorList>
            <person name="Whitman W."/>
        </authorList>
    </citation>
    <scope>NUCLEOTIDE SEQUENCE [LARGE SCALE GENOMIC DNA]</scope>
    <source>
        <strain evidence="3 4">VKM Ac-2575</strain>
    </source>
</reference>
<keyword evidence="2" id="KW-0812">Transmembrane</keyword>
<keyword evidence="4" id="KW-1185">Reference proteome</keyword>
<evidence type="ECO:0000313" key="4">
    <source>
        <dbReference type="Proteomes" id="UP000295151"/>
    </source>
</evidence>
<keyword evidence="2" id="KW-1133">Transmembrane helix</keyword>
<dbReference type="EMBL" id="SOCE01000001">
    <property type="protein sequence ID" value="TDU90574.1"/>
    <property type="molecule type" value="Genomic_DNA"/>
</dbReference>
<protein>
    <submittedName>
        <fullName evidence="3">Uncharacterized protein</fullName>
    </submittedName>
</protein>
<sequence>MSSLLRPVGHLPASVYWFRRGLLLVVTVVLLVLLVRLFGGGGGEDPKNSAATDPGQSPSSGPPADPSTTPSSTPSDRPTKGRTTKPTAKSSTPVTPKDVQCTGADVRVDLIPAARSVASGAPLNFAVQLTALRDECKALLDPTVLSLTIASGNDQIWTSTQCEQAIPRSTLVVAKGKVTGATILWNGRRSAPGCLPGQLQAKPGTYVAKAVYDGQASATQAFQIV</sequence>
<dbReference type="Proteomes" id="UP000295151">
    <property type="component" value="Unassembled WGS sequence"/>
</dbReference>
<feature type="transmembrane region" description="Helical" evidence="2">
    <location>
        <begin position="20"/>
        <end position="39"/>
    </location>
</feature>
<organism evidence="3 4">
    <name type="scientific">Kribbella voronezhensis</name>
    <dbReference type="NCBI Taxonomy" id="2512212"/>
    <lineage>
        <taxon>Bacteria</taxon>
        <taxon>Bacillati</taxon>
        <taxon>Actinomycetota</taxon>
        <taxon>Actinomycetes</taxon>
        <taxon>Propionibacteriales</taxon>
        <taxon>Kribbellaceae</taxon>
        <taxon>Kribbella</taxon>
    </lineage>
</organism>
<accession>A0A4R7TEI6</accession>
<proteinExistence type="predicted"/>